<sequence length="464" mass="51277">MSTATGFTSPSCLRVVRNPGDASQNGIDIVLVPGIGTISPESWPFADEEWLATLPGSVAGFRILAYEYASPFVASKSSWESLLMLGYDLLQHINDTRSRDPDQNSNKPILIVCHSLGGSIVKQALCVANKQFPRYGSIVNAIAGVIFLSTPHRYGDKSTTLARFRDVFEATVGKTLKVPHASVEQEGAMLLNLADRFESISLRTPILSVYELRESKNSSASLLSRPQQLVGREVCSTHAPMETMIGLNLNHHYTCQFTKSIGGEGLPQLERFIYETLNDAQRVVTLRLEDQEYQYATMSAYSPTMSEMPLKLEPLESTECPSNEVSEWPSNRATEGTSLSGFELVYPTASSAETRMKLNLPCFLNMHSTNEDFCGREDILERLAAELLPSNTVITASTTLLRQFALCGFGGIGKTEIAREFSQRYKDSFDAVFWVVADEIAKLDYHYQQISLALGLEDASECKS</sequence>
<name>A0ACC3B0C6_9EURO</name>
<comment type="caution">
    <text evidence="1">The sequence shown here is derived from an EMBL/GenBank/DDBJ whole genome shotgun (WGS) entry which is preliminary data.</text>
</comment>
<keyword evidence="2" id="KW-1185">Reference proteome</keyword>
<protein>
    <submittedName>
        <fullName evidence="1">Uncharacterized protein</fullName>
    </submittedName>
</protein>
<accession>A0ACC3B0C6</accession>
<dbReference type="Proteomes" id="UP001177260">
    <property type="component" value="Unassembled WGS sequence"/>
</dbReference>
<gene>
    <name evidence="1" type="ORF">N8T08_006141</name>
</gene>
<evidence type="ECO:0000313" key="2">
    <source>
        <dbReference type="Proteomes" id="UP001177260"/>
    </source>
</evidence>
<evidence type="ECO:0000313" key="1">
    <source>
        <dbReference type="EMBL" id="KAK1143740.1"/>
    </source>
</evidence>
<reference evidence="1 2" key="1">
    <citation type="journal article" date="2023" name="ACS Omega">
        <title>Identification of the Neoaspergillic Acid Biosynthesis Gene Cluster by Establishing an In Vitro CRISPR-Ribonucleoprotein Genetic System in Aspergillus melleus.</title>
        <authorList>
            <person name="Yuan B."/>
            <person name="Grau M.F."/>
            <person name="Murata R.M."/>
            <person name="Torok T."/>
            <person name="Venkateswaran K."/>
            <person name="Stajich J.E."/>
            <person name="Wang C.C.C."/>
        </authorList>
    </citation>
    <scope>NUCLEOTIDE SEQUENCE [LARGE SCALE GENOMIC DNA]</scope>
    <source>
        <strain evidence="1 2">IMV 1140</strain>
    </source>
</reference>
<organism evidence="1 2">
    <name type="scientific">Aspergillus melleus</name>
    <dbReference type="NCBI Taxonomy" id="138277"/>
    <lineage>
        <taxon>Eukaryota</taxon>
        <taxon>Fungi</taxon>
        <taxon>Dikarya</taxon>
        <taxon>Ascomycota</taxon>
        <taxon>Pezizomycotina</taxon>
        <taxon>Eurotiomycetes</taxon>
        <taxon>Eurotiomycetidae</taxon>
        <taxon>Eurotiales</taxon>
        <taxon>Aspergillaceae</taxon>
        <taxon>Aspergillus</taxon>
        <taxon>Aspergillus subgen. Circumdati</taxon>
    </lineage>
</organism>
<proteinExistence type="predicted"/>
<dbReference type="EMBL" id="JAOPJF010000037">
    <property type="protein sequence ID" value="KAK1143740.1"/>
    <property type="molecule type" value="Genomic_DNA"/>
</dbReference>